<dbReference type="InterPro" id="IPR000490">
    <property type="entry name" value="Glyco_hydro_17"/>
</dbReference>
<reference evidence="10" key="1">
    <citation type="journal article" date="2012" name="Nature">
        <title>The tomato genome sequence provides insights into fleshy fruit evolution.</title>
        <authorList>
            <consortium name="Tomato Genome Consortium"/>
        </authorList>
    </citation>
    <scope>NUCLEOTIDE SEQUENCE [LARGE SCALE GENOMIC DNA]</scope>
    <source>
        <strain evidence="10">cv. Heinz 1706</strain>
    </source>
</reference>
<sequence>MLIPTTYQITYRQLYCYFNADAQGIGVCYGKNGNDLPSTIDVVSLYLANNITKMKTYDPINETLPALKGSEIEVILDIPNSQLQSLGDPQQADSWVTSNVVNYVQQVKIKYINVGNEVSPVNNGTSQFVPFLLPALTNVQQSITKSGLQDQVKVTTAIETGLLATTYPPSESAFREDTIGFIKPIIELLKQNNAPLQANIYPYFGYIGDPAHVTLPYALFTQEQPDPSGYTNLFDAMLDSVYYAIDKAIGENNIEIVVSESGWPSEGGLGATVENAATFYTKLIEHAKSNNGTLHRPGKPIQTYLFAMFDENLKIEVECVGMCCGRNGNNLPLAKDVVNLYKANGITSMRLYDPNPETLNALKDSNIRVMLCIPNEKLQALTDPKEAYNWVVANVINYIKQVKIRYQSVGNNISPVNNGTSQFVPFLLPAMENVQQTGLLANATSPPSQSTFRGDVTSFIKPIIELLKQNNAPLPANIYPYFAYVADPDHVSFSYAMFTQNQIHRGILIYLRLCWIQFTMQLRKRLVKNNIEIVVSESGWPSEGGFGGSMDIAGSYYGNLVGH</sequence>
<dbReference type="GO" id="GO:0005975">
    <property type="term" value="P:carbohydrate metabolic process"/>
    <property type="evidence" value="ECO:0007669"/>
    <property type="project" value="InterPro"/>
</dbReference>
<keyword evidence="5" id="KW-0873">Pyrrolidone carboxylic acid</keyword>
<evidence type="ECO:0000256" key="7">
    <source>
        <dbReference type="ARBA" id="ARBA00053728"/>
    </source>
</evidence>
<evidence type="ECO:0000256" key="2">
    <source>
        <dbReference type="ARBA" id="ARBA00022729"/>
    </source>
</evidence>
<dbReference type="Proteomes" id="UP000004994">
    <property type="component" value="Chromosome 11"/>
</dbReference>
<dbReference type="STRING" id="4081.A0A3Q7IYA3"/>
<evidence type="ECO:0000256" key="3">
    <source>
        <dbReference type="ARBA" id="ARBA00022801"/>
    </source>
</evidence>
<dbReference type="Pfam" id="PF00332">
    <property type="entry name" value="Glyco_hydro_17"/>
    <property type="match status" value="2"/>
</dbReference>
<dbReference type="EnsemblPlants" id="Solyc11g065280.2.1">
    <property type="protein sequence ID" value="Solyc11g065280.2.1"/>
    <property type="gene ID" value="Solyc11g065280.2"/>
</dbReference>
<dbReference type="Gramene" id="Solyc11g065280.2.1">
    <property type="protein sequence ID" value="Solyc11g065280.2.1"/>
    <property type="gene ID" value="Solyc11g065280.2"/>
</dbReference>
<evidence type="ECO:0000256" key="5">
    <source>
        <dbReference type="ARBA" id="ARBA00023283"/>
    </source>
</evidence>
<dbReference type="PROSITE" id="PS00587">
    <property type="entry name" value="GLYCOSYL_HYDROL_F17"/>
    <property type="match status" value="2"/>
</dbReference>
<accession>A0A3Q7IYA3</accession>
<dbReference type="SUPFAM" id="SSF51445">
    <property type="entry name" value="(Trans)glycosidases"/>
    <property type="match status" value="2"/>
</dbReference>
<dbReference type="Gene3D" id="3.20.20.80">
    <property type="entry name" value="Glycosidases"/>
    <property type="match status" value="2"/>
</dbReference>
<dbReference type="OMA" id="DAMVDCI"/>
<dbReference type="InterPro" id="IPR017853">
    <property type="entry name" value="GH"/>
</dbReference>
<comment type="function">
    <text evidence="7">Implicated in the defense of plants against pathogens.</text>
</comment>
<evidence type="ECO:0000256" key="9">
    <source>
        <dbReference type="RuleBase" id="RU004336"/>
    </source>
</evidence>
<evidence type="ECO:0000256" key="8">
    <source>
        <dbReference type="RuleBase" id="RU004335"/>
    </source>
</evidence>
<dbReference type="InParanoid" id="A0A3Q7IYA3"/>
<name>A0A3Q7IYA3_SOLLC</name>
<dbReference type="AlphaFoldDB" id="A0A3Q7IYA3"/>
<reference evidence="10" key="2">
    <citation type="submission" date="2019-01" db="UniProtKB">
        <authorList>
            <consortium name="EnsemblPlants"/>
        </authorList>
    </citation>
    <scope>IDENTIFICATION</scope>
    <source>
        <strain evidence="10">cv. Heinz 1706</strain>
    </source>
</reference>
<keyword evidence="6 9" id="KW-0326">Glycosidase</keyword>
<evidence type="ECO:0000256" key="6">
    <source>
        <dbReference type="ARBA" id="ARBA00023295"/>
    </source>
</evidence>
<dbReference type="GO" id="GO:0006952">
    <property type="term" value="P:defense response"/>
    <property type="evidence" value="ECO:0007669"/>
    <property type="project" value="UniProtKB-KW"/>
</dbReference>
<dbReference type="PaxDb" id="4081-Solyc11g065280.1.1"/>
<protein>
    <recommendedName>
        <fullName evidence="12">Glucan endo-1,3-beta-D-glucosidase</fullName>
    </recommendedName>
</protein>
<evidence type="ECO:0000256" key="1">
    <source>
        <dbReference type="ARBA" id="ARBA00008773"/>
    </source>
</evidence>
<keyword evidence="4" id="KW-0611">Plant defense</keyword>
<dbReference type="FunFam" id="3.20.20.80:FF:000010">
    <property type="entry name" value="glucan endo-1,3-beta-glucosidase, basic"/>
    <property type="match status" value="1"/>
</dbReference>
<keyword evidence="2" id="KW-0732">Signal</keyword>
<keyword evidence="11" id="KW-1185">Reference proteome</keyword>
<dbReference type="GO" id="GO:0004553">
    <property type="term" value="F:hydrolase activity, hydrolyzing O-glycosyl compounds"/>
    <property type="evidence" value="ECO:0007669"/>
    <property type="project" value="InterPro"/>
</dbReference>
<evidence type="ECO:0000313" key="11">
    <source>
        <dbReference type="Proteomes" id="UP000004994"/>
    </source>
</evidence>
<organism evidence="10">
    <name type="scientific">Solanum lycopersicum</name>
    <name type="common">Tomato</name>
    <name type="synonym">Lycopersicon esculentum</name>
    <dbReference type="NCBI Taxonomy" id="4081"/>
    <lineage>
        <taxon>Eukaryota</taxon>
        <taxon>Viridiplantae</taxon>
        <taxon>Streptophyta</taxon>
        <taxon>Embryophyta</taxon>
        <taxon>Tracheophyta</taxon>
        <taxon>Spermatophyta</taxon>
        <taxon>Magnoliopsida</taxon>
        <taxon>eudicotyledons</taxon>
        <taxon>Gunneridae</taxon>
        <taxon>Pentapetalae</taxon>
        <taxon>asterids</taxon>
        <taxon>lamiids</taxon>
        <taxon>Solanales</taxon>
        <taxon>Solanaceae</taxon>
        <taxon>Solanoideae</taxon>
        <taxon>Solaneae</taxon>
        <taxon>Solanum</taxon>
        <taxon>Solanum subgen. Lycopersicon</taxon>
    </lineage>
</organism>
<evidence type="ECO:0008006" key="12">
    <source>
        <dbReference type="Google" id="ProtNLM"/>
    </source>
</evidence>
<dbReference type="InterPro" id="IPR044965">
    <property type="entry name" value="Glyco_hydro_17_plant"/>
</dbReference>
<comment type="similarity">
    <text evidence="1 8">Belongs to the glycosyl hydrolase 17 family.</text>
</comment>
<evidence type="ECO:0000256" key="4">
    <source>
        <dbReference type="ARBA" id="ARBA00022821"/>
    </source>
</evidence>
<dbReference type="PANTHER" id="PTHR32227">
    <property type="entry name" value="GLUCAN ENDO-1,3-BETA-GLUCOSIDASE BG1-RELATED-RELATED"/>
    <property type="match status" value="1"/>
</dbReference>
<evidence type="ECO:0000313" key="10">
    <source>
        <dbReference type="EnsemblPlants" id="Solyc11g065280.2.1"/>
    </source>
</evidence>
<keyword evidence="3 9" id="KW-0378">Hydrolase</keyword>
<proteinExistence type="inferred from homology"/>